<gene>
    <name evidence="1" type="ORF">E5331_17055</name>
</gene>
<accession>A0AC61RE44</accession>
<proteinExistence type="predicted"/>
<sequence length="201" mass="23414">MDFGSIREILGFAVGILYLWWEYQADAKVWLASVVMPMISMWIYYSKGLYADFAINIYYLIIAVYGFISWTRGAKKKKSGEALDESQDNKQTGREITHTPVRVWCGVAIVAIILWYAIWWMLVSLTDSTVPVADSFTTALSIVGLWMMARKYAEQWLIWFVVDIVCSGLYYYKGLPFYCLLYAIYTVIAILGYRKWLRMMR</sequence>
<evidence type="ECO:0000313" key="2">
    <source>
        <dbReference type="Proteomes" id="UP000306319"/>
    </source>
</evidence>
<organism evidence="1 2">
    <name type="scientific">Lepagella muris</name>
    <dbReference type="NCBI Taxonomy" id="3032870"/>
    <lineage>
        <taxon>Bacteria</taxon>
        <taxon>Pseudomonadati</taxon>
        <taxon>Bacteroidota</taxon>
        <taxon>Bacteroidia</taxon>
        <taxon>Bacteroidales</taxon>
        <taxon>Muribaculaceae</taxon>
        <taxon>Lepagella</taxon>
    </lineage>
</organism>
<evidence type="ECO:0000313" key="1">
    <source>
        <dbReference type="EMBL" id="TGY76904.1"/>
    </source>
</evidence>
<name>A0AC61RE44_9BACT</name>
<protein>
    <submittedName>
        <fullName evidence="1">Nicotinamide riboside transporter PnuC</fullName>
    </submittedName>
</protein>
<comment type="caution">
    <text evidence="1">The sequence shown here is derived from an EMBL/GenBank/DDBJ whole genome shotgun (WGS) entry which is preliminary data.</text>
</comment>
<dbReference type="Proteomes" id="UP000306319">
    <property type="component" value="Unassembled WGS sequence"/>
</dbReference>
<reference evidence="1" key="1">
    <citation type="submission" date="2019-04" db="EMBL/GenBank/DDBJ databases">
        <title>Microbes associate with the intestines of laboratory mice.</title>
        <authorList>
            <person name="Navarre W."/>
            <person name="Wong E."/>
            <person name="Huang K."/>
            <person name="Tropini C."/>
            <person name="Ng K."/>
            <person name="Yu B."/>
        </authorList>
    </citation>
    <scope>NUCLEOTIDE SEQUENCE</scope>
    <source>
        <strain evidence="1">NM04_E33</strain>
    </source>
</reference>
<keyword evidence="2" id="KW-1185">Reference proteome</keyword>
<dbReference type="EMBL" id="SRYB01000034">
    <property type="protein sequence ID" value="TGY76904.1"/>
    <property type="molecule type" value="Genomic_DNA"/>
</dbReference>